<dbReference type="PROSITE" id="PS50878">
    <property type="entry name" value="RT_POL"/>
    <property type="match status" value="1"/>
</dbReference>
<comment type="caution">
    <text evidence="2">The sequence shown here is derived from an EMBL/GenBank/DDBJ whole genome shotgun (WGS) entry which is preliminary data.</text>
</comment>
<keyword evidence="2" id="KW-0695">RNA-directed DNA polymerase</keyword>
<dbReference type="EMBL" id="JAEKCZ010000007">
    <property type="protein sequence ID" value="MBJ2256921.1"/>
    <property type="molecule type" value="Genomic_DNA"/>
</dbReference>
<evidence type="ECO:0000313" key="3">
    <source>
        <dbReference type="Proteomes" id="UP000658390"/>
    </source>
</evidence>
<dbReference type="CDD" id="cd01646">
    <property type="entry name" value="RT_Bac_retron_I"/>
    <property type="match status" value="1"/>
</dbReference>
<sequence>MLNQHFSSKNFMRLLTRQDIFRYDMGTGTDDYRAKLTTVEETIGKDSYAFSSFKRKKMTHGEVISPACIVDDFALRKLNDNIKRVFSIKTTDRNSILPQIKVLLNEGGEFWLRKYDIAKFFESIPVGKVLDLVRNDYRLSYESKKILNNLFCNPTITKSAGLPRGISLSSTLSELYMREFDAFCRKLPNCYFYTRYVDDIFMLFHEDPGDITPKLILPDGLFFQPIKTLELHHQHKGPVKTSDGGSSVTYLGYEFDFKSNSKDKATKLQVGIASKKIKKIKTRIMLALFDYCQTKNYLLLKSRLTFLASNYNIGKDSARGKLYAGVHFNHLLVDKERYGDLTDIDSFLRKAICSAKGSLGRKLSPLLSAPERRELMKISLMQGFQKQIVRAFAPDHLLEIKRIWAHV</sequence>
<dbReference type="NCBIfam" id="NF041747">
    <property type="entry name" value="Drt3a"/>
    <property type="match status" value="1"/>
</dbReference>
<dbReference type="AlphaFoldDB" id="A0A8I1K7S2"/>
<evidence type="ECO:0000313" key="2">
    <source>
        <dbReference type="EMBL" id="MBJ2256921.1"/>
    </source>
</evidence>
<feature type="domain" description="Reverse transcriptase" evidence="1">
    <location>
        <begin position="1"/>
        <end position="255"/>
    </location>
</feature>
<evidence type="ECO:0000259" key="1">
    <source>
        <dbReference type="PROSITE" id="PS50878"/>
    </source>
</evidence>
<keyword evidence="2" id="KW-0548">Nucleotidyltransferase</keyword>
<dbReference type="GeneID" id="70102859"/>
<accession>A0A8I1K7S2</accession>
<dbReference type="Proteomes" id="UP000658390">
    <property type="component" value="Unassembled WGS sequence"/>
</dbReference>
<dbReference type="RefSeq" id="WP_076964273.1">
    <property type="nucleotide sequence ID" value="NZ_JAEKCZ010000007.1"/>
</dbReference>
<protein>
    <submittedName>
        <fullName evidence="2">RNA-directed DNA polymerase</fullName>
    </submittedName>
</protein>
<name>A0A8I1K7S2_9PSED</name>
<organism evidence="2 3">
    <name type="scientific">Pseudomonas psychrophila</name>
    <dbReference type="NCBI Taxonomy" id="122355"/>
    <lineage>
        <taxon>Bacteria</taxon>
        <taxon>Pseudomonadati</taxon>
        <taxon>Pseudomonadota</taxon>
        <taxon>Gammaproteobacteria</taxon>
        <taxon>Pseudomonadales</taxon>
        <taxon>Pseudomonadaceae</taxon>
        <taxon>Pseudomonas</taxon>
    </lineage>
</organism>
<reference evidence="2" key="1">
    <citation type="submission" date="2020-12" db="EMBL/GenBank/DDBJ databases">
        <title>Antibiotic resistance and phylogeny of Pseudomonas spp. isolated over three decades from chicken meat in the Norwegian food chain.</title>
        <authorList>
            <person name="Moen B."/>
        </authorList>
    </citation>
    <scope>NUCLEOTIDE SEQUENCE</scope>
    <source>
        <strain evidence="2">MF6762</strain>
    </source>
</reference>
<gene>
    <name evidence="2" type="ORF">JFT45_10365</name>
</gene>
<keyword evidence="2" id="KW-0808">Transferase</keyword>
<dbReference type="InterPro" id="IPR000477">
    <property type="entry name" value="RT_dom"/>
</dbReference>
<proteinExistence type="predicted"/>
<dbReference type="GO" id="GO:0003964">
    <property type="term" value="F:RNA-directed DNA polymerase activity"/>
    <property type="evidence" value="ECO:0007669"/>
    <property type="project" value="UniProtKB-KW"/>
</dbReference>